<dbReference type="SUPFAM" id="SSF54593">
    <property type="entry name" value="Glyoxalase/Bleomycin resistance protein/Dihydroxybiphenyl dioxygenase"/>
    <property type="match status" value="1"/>
</dbReference>
<dbReference type="STRING" id="684552.SAMN04489719_2035"/>
<dbReference type="Proteomes" id="UP000199649">
    <property type="component" value="Chromosome I"/>
</dbReference>
<dbReference type="InterPro" id="IPR029068">
    <property type="entry name" value="Glyas_Bleomycin-R_OHBP_Dase"/>
</dbReference>
<dbReference type="RefSeq" id="WP_092666899.1">
    <property type="nucleotide sequence ID" value="NZ_LT629734.1"/>
</dbReference>
<name>A0A1H1R6V2_9MICO</name>
<evidence type="ECO:0000313" key="2">
    <source>
        <dbReference type="EMBL" id="SDS31471.1"/>
    </source>
</evidence>
<protein>
    <recommendedName>
        <fullName evidence="1">VOC domain-containing protein</fullName>
    </recommendedName>
</protein>
<reference evidence="3" key="1">
    <citation type="submission" date="2016-10" db="EMBL/GenBank/DDBJ databases">
        <authorList>
            <person name="Varghese N."/>
            <person name="Submissions S."/>
        </authorList>
    </citation>
    <scope>NUCLEOTIDE SEQUENCE [LARGE SCALE GENOMIC DNA]</scope>
    <source>
        <strain evidence="3">DSM 22965</strain>
    </source>
</reference>
<dbReference type="EMBL" id="LT629734">
    <property type="protein sequence ID" value="SDS31471.1"/>
    <property type="molecule type" value="Genomic_DNA"/>
</dbReference>
<organism evidence="2 3">
    <name type="scientific">Agrococcus carbonis</name>
    <dbReference type="NCBI Taxonomy" id="684552"/>
    <lineage>
        <taxon>Bacteria</taxon>
        <taxon>Bacillati</taxon>
        <taxon>Actinomycetota</taxon>
        <taxon>Actinomycetes</taxon>
        <taxon>Micrococcales</taxon>
        <taxon>Microbacteriaceae</taxon>
        <taxon>Agrococcus</taxon>
    </lineage>
</organism>
<evidence type="ECO:0000259" key="1">
    <source>
        <dbReference type="PROSITE" id="PS51819"/>
    </source>
</evidence>
<evidence type="ECO:0000313" key="3">
    <source>
        <dbReference type="Proteomes" id="UP000199649"/>
    </source>
</evidence>
<dbReference type="AlphaFoldDB" id="A0A1H1R6V2"/>
<dbReference type="Pfam" id="PF00903">
    <property type="entry name" value="Glyoxalase"/>
    <property type="match status" value="1"/>
</dbReference>
<keyword evidence="3" id="KW-1185">Reference proteome</keyword>
<dbReference type="PANTHER" id="PTHR33993">
    <property type="entry name" value="GLYOXALASE-RELATED"/>
    <property type="match status" value="1"/>
</dbReference>
<dbReference type="OrthoDB" id="485032at2"/>
<gene>
    <name evidence="2" type="ORF">SAMN04489719_2035</name>
</gene>
<feature type="domain" description="VOC" evidence="1">
    <location>
        <begin position="8"/>
        <end position="119"/>
    </location>
</feature>
<dbReference type="PROSITE" id="PS51819">
    <property type="entry name" value="VOC"/>
    <property type="match status" value="1"/>
</dbReference>
<dbReference type="InterPro" id="IPR052164">
    <property type="entry name" value="Anthracycline_SecMetBiosynth"/>
</dbReference>
<dbReference type="InterPro" id="IPR004360">
    <property type="entry name" value="Glyas_Fos-R_dOase_dom"/>
</dbReference>
<dbReference type="InterPro" id="IPR037523">
    <property type="entry name" value="VOC_core"/>
</dbReference>
<accession>A0A1H1R6V2</accession>
<sequence>MPSPVQNRIGAVFVPVSDLPRSARWYSELLDVPLREATHEGRIYDVPMAGDAALILDAHKPVERSSQPLCFFWTDDLAQALERLRELDARIVTEIEDIGSVSTLQFLDPDGNPLMVCQRS</sequence>
<dbReference type="Gene3D" id="3.10.180.10">
    <property type="entry name" value="2,3-Dihydroxybiphenyl 1,2-Dioxygenase, domain 1"/>
    <property type="match status" value="1"/>
</dbReference>
<dbReference type="PANTHER" id="PTHR33993:SF2">
    <property type="entry name" value="VOC DOMAIN-CONTAINING PROTEIN"/>
    <property type="match status" value="1"/>
</dbReference>
<proteinExistence type="predicted"/>